<feature type="compositionally biased region" description="Basic and acidic residues" evidence="1">
    <location>
        <begin position="99"/>
        <end position="124"/>
    </location>
</feature>
<evidence type="ECO:0000313" key="3">
    <source>
        <dbReference type="Proteomes" id="UP001176940"/>
    </source>
</evidence>
<proteinExistence type="predicted"/>
<evidence type="ECO:0000256" key="1">
    <source>
        <dbReference type="SAM" id="MobiDB-lite"/>
    </source>
</evidence>
<dbReference type="Proteomes" id="UP001176940">
    <property type="component" value="Unassembled WGS sequence"/>
</dbReference>
<feature type="compositionally biased region" description="Basic and acidic residues" evidence="1">
    <location>
        <begin position="71"/>
        <end position="89"/>
    </location>
</feature>
<sequence>MRPPFWKMAAPREKTDGTPAGSLESQKCPFLLSAVPKPIVEEPEDDRDKPKLPPKQVEVEQPQIKGPIDVPQKEEGKRKQQEVQLDRPDQAGIAVPVGEAHRHEPPVPRDEVQVDEQKDKEESQQKNLPDNEVAVAPKDGKQTENKEGNPELKEQPPVEMVEKDHAAAPQQPPQQEGLPNKEPEKDPVKEDLGVQPADKEQQPDKKADNADDFKNVEIVAGEPPKIDLALAERVLEKQLREDEKKEQPPGDTGPEQRDVRNVDMKAVENQEVHAVASSPRVGMSAGPVMTSRSHDRDVMEGPSRIASLEPKPAACTAEDRTHVGGTAVHCAGAGFETYTALRGRHRKRRKIGVTAEERLELGNAGKAELLDHAILLQVIKEQQVQQKRLLDQQEKLLEVIKEQHMEIHQEQQAVQPGPILRPLPDRTDPLAQTETFVPLSGRISPGEESLGNPEPEAPGLPDSLRNDSETVPVDTTKVGRRLLLFQQVWLSVIHDEWVRDLVSSGYKIEFSASHPARFFSLLSLQFGG</sequence>
<feature type="region of interest" description="Disordered" evidence="1">
    <location>
        <begin position="440"/>
        <end position="472"/>
    </location>
</feature>
<evidence type="ECO:0000313" key="2">
    <source>
        <dbReference type="EMBL" id="CAJ0939913.1"/>
    </source>
</evidence>
<feature type="region of interest" description="Disordered" evidence="1">
    <location>
        <begin position="1"/>
        <end position="259"/>
    </location>
</feature>
<protein>
    <submittedName>
        <fullName evidence="2">Uncharacterized protein</fullName>
    </submittedName>
</protein>
<feature type="compositionally biased region" description="Basic and acidic residues" evidence="1">
    <location>
        <begin position="138"/>
        <end position="166"/>
    </location>
</feature>
<feature type="compositionally biased region" description="Basic and acidic residues" evidence="1">
    <location>
        <begin position="233"/>
        <end position="259"/>
    </location>
</feature>
<organism evidence="2 3">
    <name type="scientific">Ranitomeya imitator</name>
    <name type="common">mimic poison frog</name>
    <dbReference type="NCBI Taxonomy" id="111125"/>
    <lineage>
        <taxon>Eukaryota</taxon>
        <taxon>Metazoa</taxon>
        <taxon>Chordata</taxon>
        <taxon>Craniata</taxon>
        <taxon>Vertebrata</taxon>
        <taxon>Euteleostomi</taxon>
        <taxon>Amphibia</taxon>
        <taxon>Batrachia</taxon>
        <taxon>Anura</taxon>
        <taxon>Neobatrachia</taxon>
        <taxon>Hyloidea</taxon>
        <taxon>Dendrobatidae</taxon>
        <taxon>Dendrobatinae</taxon>
        <taxon>Ranitomeya</taxon>
    </lineage>
</organism>
<comment type="caution">
    <text evidence="2">The sequence shown here is derived from an EMBL/GenBank/DDBJ whole genome shotgun (WGS) entry which is preliminary data.</text>
</comment>
<reference evidence="2" key="1">
    <citation type="submission" date="2023-07" db="EMBL/GenBank/DDBJ databases">
        <authorList>
            <person name="Stuckert A."/>
        </authorList>
    </citation>
    <scope>NUCLEOTIDE SEQUENCE</scope>
</reference>
<accession>A0ABN9LI34</accession>
<dbReference type="EMBL" id="CAUEEQ010016071">
    <property type="protein sequence ID" value="CAJ0939913.1"/>
    <property type="molecule type" value="Genomic_DNA"/>
</dbReference>
<gene>
    <name evidence="2" type="ORF">RIMI_LOCUS8187544</name>
</gene>
<keyword evidence="3" id="KW-1185">Reference proteome</keyword>
<name>A0ABN9LI34_9NEOB</name>
<feature type="compositionally biased region" description="Basic and acidic residues" evidence="1">
    <location>
        <begin position="179"/>
        <end position="215"/>
    </location>
</feature>